<evidence type="ECO:0000313" key="17">
    <source>
        <dbReference type="Proteomes" id="UP000248557"/>
    </source>
</evidence>
<keyword evidence="4 12" id="KW-0255">Endonuclease</keyword>
<name>A0A328Q3J1_9EURY</name>
<dbReference type="Pfam" id="PF00752">
    <property type="entry name" value="XPG_N"/>
    <property type="match status" value="1"/>
</dbReference>
<gene>
    <name evidence="12" type="primary">fen</name>
    <name evidence="16" type="ORF">CA615_05390</name>
</gene>
<dbReference type="InterPro" id="IPR019974">
    <property type="entry name" value="XPG_CS"/>
</dbReference>
<evidence type="ECO:0000256" key="12">
    <source>
        <dbReference type="HAMAP-Rule" id="MF_00614"/>
    </source>
</evidence>
<feature type="binding site" evidence="12">
    <location>
        <position position="227"/>
    </location>
    <ligand>
        <name>Mg(2+)</name>
        <dbReference type="ChEBI" id="CHEBI:18420"/>
        <label>2</label>
    </ligand>
</feature>
<feature type="binding site" evidence="12">
    <location>
        <position position="173"/>
    </location>
    <ligand>
        <name>Mg(2+)</name>
        <dbReference type="ChEBI" id="CHEBI:18420"/>
        <label>2</label>
    </ligand>
</feature>
<dbReference type="InterPro" id="IPR008918">
    <property type="entry name" value="HhH2"/>
</dbReference>
<feature type="binding site" evidence="12">
    <location>
        <position position="80"/>
    </location>
    <ligand>
        <name>Mg(2+)</name>
        <dbReference type="ChEBI" id="CHEBI:18420"/>
        <label>1</label>
    </ligand>
</feature>
<dbReference type="PANTHER" id="PTHR11081:SF9">
    <property type="entry name" value="FLAP ENDONUCLEASE 1"/>
    <property type="match status" value="1"/>
</dbReference>
<proteinExistence type="inferred from homology"/>
<dbReference type="InterPro" id="IPR006086">
    <property type="entry name" value="XPG-I_dom"/>
</dbReference>
<dbReference type="NCBIfam" id="TIGR03674">
    <property type="entry name" value="fen_arch"/>
    <property type="match status" value="1"/>
</dbReference>
<keyword evidence="9 12" id="KW-0234">DNA repair</keyword>
<dbReference type="CDD" id="cd09867">
    <property type="entry name" value="PIN_FEN1"/>
    <property type="match status" value="1"/>
</dbReference>
<dbReference type="Proteomes" id="UP000248557">
    <property type="component" value="Unassembled WGS sequence"/>
</dbReference>
<dbReference type="Gene3D" id="3.40.50.1010">
    <property type="entry name" value="5'-nuclease"/>
    <property type="match status" value="1"/>
</dbReference>
<accession>A0A328Q3J1</accession>
<evidence type="ECO:0000256" key="1">
    <source>
        <dbReference type="ARBA" id="ARBA00022705"/>
    </source>
</evidence>
<evidence type="ECO:0000256" key="7">
    <source>
        <dbReference type="ARBA" id="ARBA00022839"/>
    </source>
</evidence>
<dbReference type="Pfam" id="PF00867">
    <property type="entry name" value="XPG_I"/>
    <property type="match status" value="1"/>
</dbReference>
<evidence type="ECO:0000256" key="2">
    <source>
        <dbReference type="ARBA" id="ARBA00022722"/>
    </source>
</evidence>
<dbReference type="GeneID" id="41325655"/>
<dbReference type="SUPFAM" id="SSF88723">
    <property type="entry name" value="PIN domain-like"/>
    <property type="match status" value="1"/>
</dbReference>
<feature type="domain" description="XPG N-terminal" evidence="15">
    <location>
        <begin position="1"/>
        <end position="101"/>
    </location>
</feature>
<feature type="binding site" evidence="12">
    <location>
        <position position="154"/>
    </location>
    <ligand>
        <name>Mg(2+)</name>
        <dbReference type="ChEBI" id="CHEBI:18420"/>
        <label>1</label>
    </ligand>
</feature>
<reference evidence="16 17" key="1">
    <citation type="submission" date="2017-05" db="EMBL/GenBank/DDBJ databases">
        <title>Host range expansion of the Methanosphaera genus to humans and monogastric animals involves recent and extensive reduction in genome content.</title>
        <authorList>
            <person name="Hoedt E.C."/>
            <person name="Volmer J.G."/>
            <person name="Parks D.H."/>
            <person name="Rosewarne C.P."/>
            <person name="Denman S.E."/>
            <person name="Mcsweeney C.S."/>
            <person name="O Cuiv P."/>
            <person name="Hugenholtz P."/>
            <person name="Tyson G.W."/>
            <person name="Morrison M."/>
        </authorList>
    </citation>
    <scope>NUCLEOTIDE SEQUENCE [LARGE SCALE GENOMIC DNA]</scope>
    <source>
        <strain evidence="16 17">PA5</strain>
    </source>
</reference>
<evidence type="ECO:0000259" key="14">
    <source>
        <dbReference type="SMART" id="SM00484"/>
    </source>
</evidence>
<dbReference type="PRINTS" id="PR00853">
    <property type="entry name" value="XPGRADSUPER"/>
</dbReference>
<evidence type="ECO:0000259" key="13">
    <source>
        <dbReference type="SMART" id="SM00475"/>
    </source>
</evidence>
<dbReference type="InterPro" id="IPR006084">
    <property type="entry name" value="XPG/Rad2"/>
</dbReference>
<dbReference type="RefSeq" id="WP_011406668.1">
    <property type="nucleotide sequence ID" value="NZ_CATZXA010000043.1"/>
</dbReference>
<dbReference type="InterPro" id="IPR023426">
    <property type="entry name" value="Flap_endonuc"/>
</dbReference>
<dbReference type="GO" id="GO:0017108">
    <property type="term" value="F:5'-flap endonuclease activity"/>
    <property type="evidence" value="ECO:0007669"/>
    <property type="project" value="UniProtKB-UniRule"/>
</dbReference>
<dbReference type="InterPro" id="IPR006085">
    <property type="entry name" value="XPG_DNA_repair_N"/>
</dbReference>
<evidence type="ECO:0000256" key="6">
    <source>
        <dbReference type="ARBA" id="ARBA00022801"/>
    </source>
</evidence>
<dbReference type="OMA" id="MGIPWVQ"/>
<dbReference type="GO" id="GO:0000287">
    <property type="term" value="F:magnesium ion binding"/>
    <property type="evidence" value="ECO:0007669"/>
    <property type="project" value="UniProtKB-UniRule"/>
</dbReference>
<dbReference type="SMART" id="SM00475">
    <property type="entry name" value="53EXOc"/>
    <property type="match status" value="1"/>
</dbReference>
<comment type="function">
    <text evidence="12">Structure-specific nuclease with 5'-flap endonuclease and 5'-3' exonuclease activities involved in DNA replication and repair. During DNA replication, cleaves the 5'-overhanging flap structure that is generated by displacement synthesis when DNA polymerase encounters the 5'-end of a downstream Okazaki fragment. Binds the unpaired 3'-DNA end and kinks the DNA to facilitate 5' cleavage specificity. Cleaves one nucleotide into the double-stranded DNA from the junction in flap DNA, leaving a nick for ligation. Also involved in the base excision repair (BER) pathway. Acts as a genome stabilization factor that prevents flaps from equilibrating into structurs that lead to duplications and deletions. Also possesses 5'-3' exonuclease activity on nicked or gapped double-stranded DNA.</text>
</comment>
<comment type="subunit">
    <text evidence="11 12">Interacts with PCNA. PCNA stimulates the nuclease activity without altering cleavage specificity.</text>
</comment>
<evidence type="ECO:0000313" key="16">
    <source>
        <dbReference type="EMBL" id="RAP02867.1"/>
    </source>
</evidence>
<keyword evidence="6 12" id="KW-0378">Hydrolase</keyword>
<dbReference type="EMBL" id="NGJK01000068">
    <property type="protein sequence ID" value="RAP02867.1"/>
    <property type="molecule type" value="Genomic_DNA"/>
</dbReference>
<dbReference type="InterPro" id="IPR036279">
    <property type="entry name" value="5-3_exonuclease_C_sf"/>
</dbReference>
<feature type="binding site" evidence="12">
    <location>
        <position position="152"/>
    </location>
    <ligand>
        <name>Mg(2+)</name>
        <dbReference type="ChEBI" id="CHEBI:18420"/>
        <label>1</label>
    </ligand>
</feature>
<protein>
    <recommendedName>
        <fullName evidence="12">Flap endonuclease 1</fullName>
        <shortName evidence="12">FEN-1</shortName>
        <ecNumber evidence="12">3.1.-.-</ecNumber>
    </recommendedName>
    <alternativeName>
        <fullName evidence="12">Flap structure-specific endonuclease 1</fullName>
    </alternativeName>
</protein>
<dbReference type="SMR" id="A0A328Q3J1"/>
<keyword evidence="7 12" id="KW-0269">Exonuclease</keyword>
<evidence type="ECO:0000259" key="15">
    <source>
        <dbReference type="SMART" id="SM00485"/>
    </source>
</evidence>
<dbReference type="SMART" id="SM00485">
    <property type="entry name" value="XPGN"/>
    <property type="match status" value="1"/>
</dbReference>
<comment type="similarity">
    <text evidence="12">Belongs to the XPG/RAD2 endonuclease family. FEN1 subfamily.</text>
</comment>
<dbReference type="GO" id="GO:0006281">
    <property type="term" value="P:DNA repair"/>
    <property type="evidence" value="ECO:0007669"/>
    <property type="project" value="UniProtKB-UniRule"/>
</dbReference>
<feature type="domain" description="XPG-I" evidence="14">
    <location>
        <begin position="140"/>
        <end position="212"/>
    </location>
</feature>
<evidence type="ECO:0000256" key="5">
    <source>
        <dbReference type="ARBA" id="ARBA00022763"/>
    </source>
</evidence>
<keyword evidence="1 12" id="KW-0235">DNA replication</keyword>
<evidence type="ECO:0000256" key="8">
    <source>
        <dbReference type="ARBA" id="ARBA00022842"/>
    </source>
</evidence>
<dbReference type="GO" id="GO:0003677">
    <property type="term" value="F:DNA binding"/>
    <property type="evidence" value="ECO:0007669"/>
    <property type="project" value="UniProtKB-UniRule"/>
</dbReference>
<dbReference type="GeneID" id="3856077"/>
<keyword evidence="3 12" id="KW-0479">Metal-binding</keyword>
<feature type="domain" description="5'-3' exonuclease" evidence="13">
    <location>
        <begin position="21"/>
        <end position="299"/>
    </location>
</feature>
<keyword evidence="8 12" id="KW-0460">Magnesium</keyword>
<comment type="cofactor">
    <cofactor evidence="12">
        <name>Mg(2+)</name>
        <dbReference type="ChEBI" id="CHEBI:18420"/>
    </cofactor>
    <text evidence="12">Binds 2 magnesium ions per subunit. They probably participate in the reaction catalyzed by the enzyme. May bind an additional third magnesium ion after substrate binding.</text>
</comment>
<dbReference type="InterPro" id="IPR019973">
    <property type="entry name" value="Flap_endonuc_arc"/>
</dbReference>
<dbReference type="SUPFAM" id="SSF47807">
    <property type="entry name" value="5' to 3' exonuclease, C-terminal subdomain"/>
    <property type="match status" value="1"/>
</dbReference>
<dbReference type="EC" id="3.1.-.-" evidence="12"/>
<dbReference type="GO" id="GO:0043137">
    <property type="term" value="P:DNA replication, removal of RNA primer"/>
    <property type="evidence" value="ECO:0007669"/>
    <property type="project" value="UniProtKB-UniRule"/>
</dbReference>
<comment type="caution">
    <text evidence="12">Lacks conserved residue(s) required for the propagation of feature annotation.</text>
</comment>
<dbReference type="InterPro" id="IPR002421">
    <property type="entry name" value="5-3_exonuclease"/>
</dbReference>
<dbReference type="GO" id="GO:0008409">
    <property type="term" value="F:5'-3' exonuclease activity"/>
    <property type="evidence" value="ECO:0007669"/>
    <property type="project" value="UniProtKB-UniRule"/>
</dbReference>
<evidence type="ECO:0000256" key="3">
    <source>
        <dbReference type="ARBA" id="ARBA00022723"/>
    </source>
</evidence>
<dbReference type="HAMAP" id="MF_00614">
    <property type="entry name" value="Fen"/>
    <property type="match status" value="1"/>
</dbReference>
<feature type="region of interest" description="N-domain" evidence="12">
    <location>
        <begin position="1"/>
        <end position="98"/>
    </location>
</feature>
<dbReference type="AlphaFoldDB" id="A0A328Q3J1"/>
<dbReference type="SMART" id="SM00484">
    <property type="entry name" value="XPGI"/>
    <property type="match status" value="1"/>
</dbReference>
<dbReference type="PROSITE" id="PS00841">
    <property type="entry name" value="XPG_1"/>
    <property type="match status" value="1"/>
</dbReference>
<keyword evidence="5 12" id="KW-0227">DNA damage</keyword>
<evidence type="ECO:0000256" key="4">
    <source>
        <dbReference type="ARBA" id="ARBA00022759"/>
    </source>
</evidence>
<feature type="binding site" evidence="12">
    <location>
        <position position="175"/>
    </location>
    <ligand>
        <name>Mg(2+)</name>
        <dbReference type="ChEBI" id="CHEBI:18420"/>
        <label>2</label>
    </ligand>
</feature>
<evidence type="ECO:0000256" key="10">
    <source>
        <dbReference type="ARBA" id="ARBA00024702"/>
    </source>
</evidence>
<dbReference type="InterPro" id="IPR029060">
    <property type="entry name" value="PIN-like_dom_sf"/>
</dbReference>
<dbReference type="SMART" id="SM00279">
    <property type="entry name" value="HhH2"/>
    <property type="match status" value="1"/>
</dbReference>
<sequence length="328" mass="37297">MGVKFKDITNPEPIEMKELEGKILTVDASNVIYKFLSSMRQTDGTPLRDLNGHITSHLNGIMFQTSTLIEKDIKPVYVFDGKAPDLKKETQEERINIKKESEKKYLEAKEVGDVVAARKYAARTTHLNKEIIKSSKKLLDLMGIPYVQARTEGEAQASYMVSQNDAWAVVSQDYDCLQFGATRMIRNLKLSKSNSKNLELISLEKTLKELNLTREQLVDVAMLVGTDFNKGVYGIGAKKGIKLIHKYGTLEKALESLNETMEVDAELIREIFLNPNVVHNYTIEFKRPKKSQLLDFLCGEHDFDERRTISAIKKLQAKTAQSSLEDWF</sequence>
<comment type="function">
    <text evidence="10">Structure-specific nuclease with 5'-flap endonuclease and 5'-3' exonuclease activities involved in DNA replication and repair. During DNA replication, cleaves the 5'-overhanging flap structure that is generated by displacement synthesis when DNA polymerase encounters the 5'-end of a downstream Okazaki fragment. Binds the unpaired 3'-DNA end and kinks the DNA to facilitate 5' cleavage specificity. Cleaves one nucleotide into the double-stranded DNA from the junction in flap DNA, leaving a nick for ligation. Also involved in the base excision repair (BER) pathway. Acts as a genome stabilization factor that prevents flaps from equilibrating into structures that lead to duplications and deletions. Also possesses 5'-3' exonuclease activity on nicked or gapped double-stranded DNA.</text>
</comment>
<dbReference type="FunFam" id="3.40.50.1010:FF:000016">
    <property type="entry name" value="Flap endonuclease 1"/>
    <property type="match status" value="1"/>
</dbReference>
<comment type="caution">
    <text evidence="16">The sequence shown here is derived from an EMBL/GenBank/DDBJ whole genome shotgun (WGS) entry which is preliminary data.</text>
</comment>
<feature type="binding site" evidence="12">
    <location>
        <position position="27"/>
    </location>
    <ligand>
        <name>Mg(2+)</name>
        <dbReference type="ChEBI" id="CHEBI:18420"/>
        <label>1</label>
    </ligand>
</feature>
<keyword evidence="2 12" id="KW-0540">Nuclease</keyword>
<dbReference type="PANTHER" id="PTHR11081">
    <property type="entry name" value="FLAP ENDONUCLEASE FAMILY MEMBER"/>
    <property type="match status" value="1"/>
</dbReference>
<evidence type="ECO:0000256" key="11">
    <source>
        <dbReference type="ARBA" id="ARBA00065981"/>
    </source>
</evidence>
<evidence type="ECO:0000256" key="9">
    <source>
        <dbReference type="ARBA" id="ARBA00023204"/>
    </source>
</evidence>
<organism evidence="16 17">
    <name type="scientific">Methanosphaera stadtmanae</name>
    <dbReference type="NCBI Taxonomy" id="2317"/>
    <lineage>
        <taxon>Archaea</taxon>
        <taxon>Methanobacteriati</taxon>
        <taxon>Methanobacteriota</taxon>
        <taxon>Methanomada group</taxon>
        <taxon>Methanobacteria</taxon>
        <taxon>Methanobacteriales</taxon>
        <taxon>Methanobacteriaceae</taxon>
        <taxon>Methanosphaera</taxon>
    </lineage>
</organism>
<dbReference type="Gene3D" id="1.10.150.20">
    <property type="entry name" value="5' to 3' exonuclease, C-terminal subdomain"/>
    <property type="match status" value="1"/>
</dbReference>
<feature type="region of interest" description="Interaction with PCNA" evidence="12">
    <location>
        <begin position="320"/>
        <end position="328"/>
    </location>
</feature>